<sequence length="51" mass="5857">RQCRMALDMIASGKIKGRKYVSSRLHLTDFIKAIELAEQRKGLKIFINPNP</sequence>
<evidence type="ECO:0000313" key="1">
    <source>
        <dbReference type="EMBL" id="GAG07332.1"/>
    </source>
</evidence>
<name>X0V7I1_9ZZZZ</name>
<reference evidence="1" key="1">
    <citation type="journal article" date="2014" name="Front. Microbiol.">
        <title>High frequency of phylogenetically diverse reductive dehalogenase-homologous genes in deep subseafloor sedimentary metagenomes.</title>
        <authorList>
            <person name="Kawai M."/>
            <person name="Futagami T."/>
            <person name="Toyoda A."/>
            <person name="Takaki Y."/>
            <person name="Nishi S."/>
            <person name="Hori S."/>
            <person name="Arai W."/>
            <person name="Tsubouchi T."/>
            <person name="Morono Y."/>
            <person name="Uchiyama I."/>
            <person name="Ito T."/>
            <person name="Fujiyama A."/>
            <person name="Inagaki F."/>
            <person name="Takami H."/>
        </authorList>
    </citation>
    <scope>NUCLEOTIDE SEQUENCE</scope>
    <source>
        <strain evidence="1">Expedition CK06-06</strain>
    </source>
</reference>
<feature type="non-terminal residue" evidence="1">
    <location>
        <position position="1"/>
    </location>
</feature>
<dbReference type="Gene3D" id="3.90.180.10">
    <property type="entry name" value="Medium-chain alcohol dehydrogenases, catalytic domain"/>
    <property type="match status" value="1"/>
</dbReference>
<accession>X0V7I1</accession>
<comment type="caution">
    <text evidence="1">The sequence shown here is derived from an EMBL/GenBank/DDBJ whole genome shotgun (WGS) entry which is preliminary data.</text>
</comment>
<organism evidence="1">
    <name type="scientific">marine sediment metagenome</name>
    <dbReference type="NCBI Taxonomy" id="412755"/>
    <lineage>
        <taxon>unclassified sequences</taxon>
        <taxon>metagenomes</taxon>
        <taxon>ecological metagenomes</taxon>
    </lineage>
</organism>
<gene>
    <name evidence="1" type="ORF">S01H1_36789</name>
</gene>
<dbReference type="AlphaFoldDB" id="X0V7I1"/>
<dbReference type="EMBL" id="BARS01023078">
    <property type="protein sequence ID" value="GAG07332.1"/>
    <property type="molecule type" value="Genomic_DNA"/>
</dbReference>
<evidence type="ECO:0008006" key="2">
    <source>
        <dbReference type="Google" id="ProtNLM"/>
    </source>
</evidence>
<protein>
    <recommendedName>
        <fullName evidence="2">Alcohol dehydrogenase-like C-terminal domain-containing protein</fullName>
    </recommendedName>
</protein>
<proteinExistence type="predicted"/>